<sequence length="116" mass="13400">MEGGRSDRMLPTNQIYAKGMVPRKVLYLNSSCWPLSFLCFRILPLVPCHVIRFPRADLPFLIFCLFSFHQFYIPFFLTIGTVCCDVRAVAAFVGRLGCSVRRGVCWRTMWKIISKT</sequence>
<proteinExistence type="predicted"/>
<reference evidence="2" key="1">
    <citation type="journal article" date="2012" name="Proc. Natl. Acad. Sci. U.S.A.">
        <title>Antigenic diversity is generated by distinct evolutionary mechanisms in African trypanosome species.</title>
        <authorList>
            <person name="Jackson A.P."/>
            <person name="Berry A."/>
            <person name="Aslett M."/>
            <person name="Allison H.C."/>
            <person name="Burton P."/>
            <person name="Vavrova-Anderson J."/>
            <person name="Brown R."/>
            <person name="Browne H."/>
            <person name="Corton N."/>
            <person name="Hauser H."/>
            <person name="Gamble J."/>
            <person name="Gilderthorp R."/>
            <person name="Marcello L."/>
            <person name="McQuillan J."/>
            <person name="Otto T.D."/>
            <person name="Quail M.A."/>
            <person name="Sanders M.J."/>
            <person name="van Tonder A."/>
            <person name="Ginger M.L."/>
            <person name="Field M.C."/>
            <person name="Barry J.D."/>
            <person name="Hertz-Fowler C."/>
            <person name="Berriman M."/>
        </authorList>
    </citation>
    <scope>NUCLEOTIDE SEQUENCE</scope>
    <source>
        <strain evidence="2">IL3000</strain>
    </source>
</reference>
<name>G0UKW7_TRYCI</name>
<accession>G0UKW7</accession>
<evidence type="ECO:0000313" key="2">
    <source>
        <dbReference type="EMBL" id="CCC90022.1"/>
    </source>
</evidence>
<protein>
    <submittedName>
        <fullName evidence="2">Uncharacterized protein</fullName>
    </submittedName>
</protein>
<feature type="transmembrane region" description="Helical" evidence="1">
    <location>
        <begin position="58"/>
        <end position="77"/>
    </location>
</feature>
<organism evidence="2">
    <name type="scientific">Trypanosoma congolense (strain IL3000)</name>
    <dbReference type="NCBI Taxonomy" id="1068625"/>
    <lineage>
        <taxon>Eukaryota</taxon>
        <taxon>Discoba</taxon>
        <taxon>Euglenozoa</taxon>
        <taxon>Kinetoplastea</taxon>
        <taxon>Metakinetoplastina</taxon>
        <taxon>Trypanosomatida</taxon>
        <taxon>Trypanosomatidae</taxon>
        <taxon>Trypanosoma</taxon>
        <taxon>Nannomonas</taxon>
    </lineage>
</organism>
<dbReference type="AlphaFoldDB" id="G0UKW7"/>
<gene>
    <name evidence="2" type="ORF">TCIL3000_4_1060</name>
</gene>
<keyword evidence="1" id="KW-0472">Membrane</keyword>
<evidence type="ECO:0000256" key="1">
    <source>
        <dbReference type="SAM" id="Phobius"/>
    </source>
</evidence>
<dbReference type="EMBL" id="HE575317">
    <property type="protein sequence ID" value="CCC90022.1"/>
    <property type="molecule type" value="Genomic_DNA"/>
</dbReference>
<feature type="transmembrane region" description="Helical" evidence="1">
    <location>
        <begin position="26"/>
        <end position="46"/>
    </location>
</feature>
<keyword evidence="1" id="KW-1133">Transmembrane helix</keyword>
<keyword evidence="1" id="KW-0812">Transmembrane</keyword>